<dbReference type="KEGG" id="rjg:CCGE525_25665"/>
<reference evidence="1 2" key="1">
    <citation type="submission" date="2018-10" db="EMBL/GenBank/DDBJ databases">
        <title>Rhizobium etli, R. leguminosarum and a new Rhizobium genospecies from Phaseolus dumosus.</title>
        <authorList>
            <person name="Ramirez-Puebla S.T."/>
            <person name="Rogel-Hernandez M.A."/>
            <person name="Guerrero G."/>
            <person name="Ormeno-Orrillo E."/>
            <person name="Martinez-Romero J.C."/>
            <person name="Negrete-Yankelevich S."/>
            <person name="Martinez-Romero E."/>
        </authorList>
    </citation>
    <scope>NUCLEOTIDE SEQUENCE [LARGE SCALE GENOMIC DNA]</scope>
    <source>
        <strain evidence="1 2">CCGE525</strain>
        <plasmid evidence="2">prccge525c</plasmid>
    </source>
</reference>
<dbReference type="AlphaFoldDB" id="A0A387FUH2"/>
<accession>A0A387FUH2</accession>
<dbReference type="RefSeq" id="WP_120707150.1">
    <property type="nucleotide sequence ID" value="NZ_CP032695.1"/>
</dbReference>
<gene>
    <name evidence="1" type="ORF">CCGE525_25665</name>
</gene>
<keyword evidence="1" id="KW-0614">Plasmid</keyword>
<organism evidence="1 2">
    <name type="scientific">Rhizobium jaguaris</name>
    <dbReference type="NCBI Taxonomy" id="1312183"/>
    <lineage>
        <taxon>Bacteria</taxon>
        <taxon>Pseudomonadati</taxon>
        <taxon>Pseudomonadota</taxon>
        <taxon>Alphaproteobacteria</taxon>
        <taxon>Hyphomicrobiales</taxon>
        <taxon>Rhizobiaceae</taxon>
        <taxon>Rhizobium/Agrobacterium group</taxon>
        <taxon>Rhizobium</taxon>
    </lineage>
</organism>
<evidence type="ECO:0000313" key="2">
    <source>
        <dbReference type="Proteomes" id="UP000282195"/>
    </source>
</evidence>
<dbReference type="InterPro" id="IPR013324">
    <property type="entry name" value="RNA_pol_sigma_r3/r4-like"/>
</dbReference>
<evidence type="ECO:0008006" key="3">
    <source>
        <dbReference type="Google" id="ProtNLM"/>
    </source>
</evidence>
<sequence>MADGVIRDVLERSIDDLPDKLRIVFVACVVDGMTAGQFAELFALAPETIGARLRGSQRLLGGVLMRRLGPAFGSVYQLGDRRSERITNAVMDRFFPSQ</sequence>
<name>A0A387FUH2_9HYPH</name>
<dbReference type="Proteomes" id="UP000282195">
    <property type="component" value="Plasmid pRCCGE525c"/>
</dbReference>
<dbReference type="InterPro" id="IPR036388">
    <property type="entry name" value="WH-like_DNA-bd_sf"/>
</dbReference>
<dbReference type="EMBL" id="CP032695">
    <property type="protein sequence ID" value="AYG62218.1"/>
    <property type="molecule type" value="Genomic_DNA"/>
</dbReference>
<geneLocation type="plasmid" evidence="2">
    <name>prccge525c</name>
</geneLocation>
<keyword evidence="2" id="KW-1185">Reference proteome</keyword>
<protein>
    <recommendedName>
        <fullName evidence="3">RNA polymerase sigma factor 70 region 4 type 2 domain-containing protein</fullName>
    </recommendedName>
</protein>
<evidence type="ECO:0000313" key="1">
    <source>
        <dbReference type="EMBL" id="AYG62218.1"/>
    </source>
</evidence>
<dbReference type="SUPFAM" id="SSF88659">
    <property type="entry name" value="Sigma3 and sigma4 domains of RNA polymerase sigma factors"/>
    <property type="match status" value="1"/>
</dbReference>
<proteinExistence type="predicted"/>
<dbReference type="OrthoDB" id="8241496at2"/>
<dbReference type="Gene3D" id="1.10.10.10">
    <property type="entry name" value="Winged helix-like DNA-binding domain superfamily/Winged helix DNA-binding domain"/>
    <property type="match status" value="1"/>
</dbReference>